<proteinExistence type="evidence at transcript level"/>
<evidence type="ECO:0000313" key="1">
    <source>
        <dbReference type="EMBL" id="BAF00461.1"/>
    </source>
</evidence>
<feature type="non-terminal residue" evidence="1">
    <location>
        <position position="1"/>
    </location>
</feature>
<protein>
    <submittedName>
        <fullName evidence="1">Uncharacterized protein</fullName>
    </submittedName>
</protein>
<organism evidence="1">
    <name type="scientific">Arabidopsis thaliana</name>
    <name type="common">Mouse-ear cress</name>
    <dbReference type="NCBI Taxonomy" id="3702"/>
    <lineage>
        <taxon>Eukaryota</taxon>
        <taxon>Viridiplantae</taxon>
        <taxon>Streptophyta</taxon>
        <taxon>Embryophyta</taxon>
        <taxon>Tracheophyta</taxon>
        <taxon>Spermatophyta</taxon>
        <taxon>Magnoliopsida</taxon>
        <taxon>eudicotyledons</taxon>
        <taxon>Gunneridae</taxon>
        <taxon>Pentapetalae</taxon>
        <taxon>rosids</taxon>
        <taxon>malvids</taxon>
        <taxon>Brassicales</taxon>
        <taxon>Brassicaceae</taxon>
        <taxon>Camelineae</taxon>
        <taxon>Arabidopsis</taxon>
    </lineage>
</organism>
<dbReference type="AlphaFoldDB" id="Q0WQY8"/>
<dbReference type="EMBL" id="AK228539">
    <property type="protein sequence ID" value="BAF00461.1"/>
    <property type="molecule type" value="mRNA"/>
</dbReference>
<reference evidence="1" key="1">
    <citation type="submission" date="2006-07" db="EMBL/GenBank/DDBJ databases">
        <title>Large-scale analysis of RIKEN Arabidopsis full-length (RAFL) cDNAs.</title>
        <authorList>
            <person name="Totoki Y."/>
            <person name="Seki M."/>
            <person name="Ishida J."/>
            <person name="Nakajima M."/>
            <person name="Enju A."/>
            <person name="Morosawa T."/>
            <person name="Kamiya A."/>
            <person name="Narusaka M."/>
            <person name="Shin-i T."/>
            <person name="Nakagawa M."/>
            <person name="Sakamoto N."/>
            <person name="Oishi K."/>
            <person name="Kohara Y."/>
            <person name="Kobayashi M."/>
            <person name="Toyoda A."/>
            <person name="Sakaki Y."/>
            <person name="Sakurai T."/>
            <person name="Iida K."/>
            <person name="Akiyama K."/>
            <person name="Satou M."/>
            <person name="Toyoda T."/>
            <person name="Konagaya A."/>
            <person name="Carninci P."/>
            <person name="Kawai J."/>
            <person name="Hayashizaki Y."/>
            <person name="Shinozaki K."/>
        </authorList>
    </citation>
    <scope>NUCLEOTIDE SEQUENCE</scope>
</reference>
<name>Q0WQY8_ARATH</name>
<sequence length="113" mass="12365">FPTPAVASFFPVGKPRPTESPINRLVNHSPIPPLPQLICLIQSCSCSLTRLTSEEVDEDTANSIIAEDSLLLLFLFLLLSVGIPKGIRRFSENVTVDVGDSSCWSPFPVTIFH</sequence>
<accession>Q0WQY8</accession>